<accession>B3E469</accession>
<dbReference type="InterPro" id="IPR027417">
    <property type="entry name" value="P-loop_NTPase"/>
</dbReference>
<reference evidence="2 3" key="1">
    <citation type="submission" date="2008-05" db="EMBL/GenBank/DDBJ databases">
        <title>Complete sequence of chromosome of Geobacter lovleyi SZ.</title>
        <authorList>
            <consortium name="US DOE Joint Genome Institute"/>
            <person name="Lucas S."/>
            <person name="Copeland A."/>
            <person name="Lapidus A."/>
            <person name="Glavina del Rio T."/>
            <person name="Dalin E."/>
            <person name="Tice H."/>
            <person name="Bruce D."/>
            <person name="Goodwin L."/>
            <person name="Pitluck S."/>
            <person name="Chertkov O."/>
            <person name="Meincke L."/>
            <person name="Brettin T."/>
            <person name="Detter J.C."/>
            <person name="Han C."/>
            <person name="Tapia R."/>
            <person name="Kuske C.R."/>
            <person name="Schmutz J."/>
            <person name="Larimer F."/>
            <person name="Land M."/>
            <person name="Hauser L."/>
            <person name="Kyrpides N."/>
            <person name="Mikhailova N."/>
            <person name="Sung Y."/>
            <person name="Fletcher K.E."/>
            <person name="Ritalahti K.M."/>
            <person name="Loeffler F.E."/>
            <person name="Richardson P."/>
        </authorList>
    </citation>
    <scope>NUCLEOTIDE SEQUENCE [LARGE SCALE GENOMIC DNA]</scope>
    <source>
        <strain evidence="3">ATCC BAA-1151 / DSM 17278 / SZ</strain>
    </source>
</reference>
<dbReference type="STRING" id="398767.Glov_2174"/>
<dbReference type="AlphaFoldDB" id="B3E469"/>
<dbReference type="Gene3D" id="3.40.50.300">
    <property type="entry name" value="P-loop containing nucleotide triphosphate hydrolases"/>
    <property type="match status" value="1"/>
</dbReference>
<dbReference type="PANTHER" id="PTHR30050">
    <property type="entry name" value="CHROMOSOMAL REPLICATION INITIATOR PROTEIN DNAA"/>
    <property type="match status" value="1"/>
</dbReference>
<dbReference type="GO" id="GO:0006270">
    <property type="term" value="P:DNA replication initiation"/>
    <property type="evidence" value="ECO:0007669"/>
    <property type="project" value="TreeGrafter"/>
</dbReference>
<dbReference type="GO" id="GO:0003688">
    <property type="term" value="F:DNA replication origin binding"/>
    <property type="evidence" value="ECO:0007669"/>
    <property type="project" value="TreeGrafter"/>
</dbReference>
<keyword evidence="3" id="KW-1185">Reference proteome</keyword>
<dbReference type="CDD" id="cd00009">
    <property type="entry name" value="AAA"/>
    <property type="match status" value="1"/>
</dbReference>
<dbReference type="Proteomes" id="UP000002420">
    <property type="component" value="Chromosome"/>
</dbReference>
<feature type="domain" description="AAA+ ATPase" evidence="1">
    <location>
        <begin position="41"/>
        <end position="223"/>
    </location>
</feature>
<dbReference type="OrthoDB" id="9807019at2"/>
<dbReference type="InterPro" id="IPR013317">
    <property type="entry name" value="DnaA_dom"/>
</dbReference>
<evidence type="ECO:0000313" key="3">
    <source>
        <dbReference type="Proteomes" id="UP000002420"/>
    </source>
</evidence>
<dbReference type="Gene3D" id="1.10.8.60">
    <property type="match status" value="1"/>
</dbReference>
<dbReference type="SMART" id="SM00382">
    <property type="entry name" value="AAA"/>
    <property type="match status" value="1"/>
</dbReference>
<organism evidence="2 3">
    <name type="scientific">Trichlorobacter lovleyi (strain ATCC BAA-1151 / DSM 17278 / SZ)</name>
    <name type="common">Geobacter lovleyi</name>
    <dbReference type="NCBI Taxonomy" id="398767"/>
    <lineage>
        <taxon>Bacteria</taxon>
        <taxon>Pseudomonadati</taxon>
        <taxon>Thermodesulfobacteriota</taxon>
        <taxon>Desulfuromonadia</taxon>
        <taxon>Geobacterales</taxon>
        <taxon>Geobacteraceae</taxon>
        <taxon>Trichlorobacter</taxon>
    </lineage>
</organism>
<dbReference type="Pfam" id="PF22688">
    <property type="entry name" value="Hda_lid"/>
    <property type="match status" value="1"/>
</dbReference>
<proteinExistence type="predicted"/>
<dbReference type="InterPro" id="IPR055199">
    <property type="entry name" value="Hda_lid"/>
</dbReference>
<dbReference type="GO" id="GO:0005886">
    <property type="term" value="C:plasma membrane"/>
    <property type="evidence" value="ECO:0007669"/>
    <property type="project" value="TreeGrafter"/>
</dbReference>
<evidence type="ECO:0000259" key="1">
    <source>
        <dbReference type="SMART" id="SM00382"/>
    </source>
</evidence>
<gene>
    <name evidence="2" type="ordered locus">Glov_2174</name>
</gene>
<name>B3E469_TRIL1</name>
<dbReference type="eggNOG" id="COG0593">
    <property type="taxonomic scope" value="Bacteria"/>
</dbReference>
<dbReference type="RefSeq" id="WP_012470228.1">
    <property type="nucleotide sequence ID" value="NC_010814.1"/>
</dbReference>
<dbReference type="Pfam" id="PF00308">
    <property type="entry name" value="Bac_DnaA"/>
    <property type="match status" value="2"/>
</dbReference>
<dbReference type="InterPro" id="IPR003593">
    <property type="entry name" value="AAA+_ATPase"/>
</dbReference>
<dbReference type="SUPFAM" id="SSF52540">
    <property type="entry name" value="P-loop containing nucleoside triphosphate hydrolases"/>
    <property type="match status" value="1"/>
</dbReference>
<dbReference type="KEGG" id="glo:Glov_2174"/>
<dbReference type="HOGENOM" id="CLU_072265_1_0_7"/>
<dbReference type="EMBL" id="CP001089">
    <property type="protein sequence ID" value="ACD95890.1"/>
    <property type="molecule type" value="Genomic_DNA"/>
</dbReference>
<sequence length="229" mass="25423">MQQQALDLPVTPRYGFENFISCAGNSTALEFSRRITDPAEPEKLLYLYGPAGSGKTHLLHAIGRQLAGEQYQVLSCRNLTVPVATNPGSLLLVDDLDQLPDRPELRNALWEAFNQQYSSGHTLALAGRFAPKELPTIDDHLISRLLWGLVARLDVSDDRSRQMLIAKLAQDRQIILPDEVAGWLLTVLPRDVGSLVSACDALYRAALQRKCRITLRLARELVLQGTLLS</sequence>
<evidence type="ECO:0000313" key="2">
    <source>
        <dbReference type="EMBL" id="ACD95890.1"/>
    </source>
</evidence>
<dbReference type="PANTHER" id="PTHR30050:SF2">
    <property type="entry name" value="CHROMOSOMAL REPLICATION INITIATOR PROTEIN DNAA"/>
    <property type="match status" value="1"/>
</dbReference>
<protein>
    <submittedName>
        <fullName evidence="2">Chromosomal replication initiator DnaA</fullName>
    </submittedName>
</protein>